<evidence type="ECO:0000313" key="8">
    <source>
        <dbReference type="EMBL" id="NLR30159.1"/>
    </source>
</evidence>
<dbReference type="Gene3D" id="3.40.1710.10">
    <property type="entry name" value="abc type-2 transporter like domain"/>
    <property type="match status" value="1"/>
</dbReference>
<dbReference type="Gene3D" id="1.10.287.950">
    <property type="entry name" value="Methyl-accepting chemotaxis protein"/>
    <property type="match status" value="2"/>
</dbReference>
<organism evidence="8 9">
    <name type="scientific">Levilactobacillus tujiorum</name>
    <dbReference type="NCBI Taxonomy" id="2912243"/>
    <lineage>
        <taxon>Bacteria</taxon>
        <taxon>Bacillati</taxon>
        <taxon>Bacillota</taxon>
        <taxon>Bacilli</taxon>
        <taxon>Lactobacillales</taxon>
        <taxon>Lactobacillaceae</taxon>
        <taxon>Levilactobacillus</taxon>
    </lineage>
</organism>
<reference evidence="8 9" key="1">
    <citation type="submission" date="2020-03" db="EMBL/GenBank/DDBJ databases">
        <authorList>
            <person name="Zhang Z."/>
            <person name="Guo Z."/>
            <person name="Hou Q."/>
            <person name="Shen X."/>
        </authorList>
    </citation>
    <scope>NUCLEOTIDE SEQUENCE [LARGE SCALE GENOMIC DNA]</scope>
    <source>
        <strain evidence="8 9">HBUAS51329</strain>
    </source>
</reference>
<evidence type="ECO:0000256" key="1">
    <source>
        <dbReference type="ARBA" id="ARBA00004141"/>
    </source>
</evidence>
<feature type="compositionally biased region" description="Low complexity" evidence="5">
    <location>
        <begin position="515"/>
        <end position="525"/>
    </location>
</feature>
<feature type="transmembrane region" description="Helical" evidence="6">
    <location>
        <begin position="877"/>
        <end position="897"/>
    </location>
</feature>
<evidence type="ECO:0000256" key="4">
    <source>
        <dbReference type="ARBA" id="ARBA00023136"/>
    </source>
</evidence>
<dbReference type="EMBL" id="JAAVSD010000022">
    <property type="protein sequence ID" value="NLR30159.1"/>
    <property type="molecule type" value="Genomic_DNA"/>
</dbReference>
<feature type="compositionally biased region" description="Low complexity" evidence="5">
    <location>
        <begin position="449"/>
        <end position="469"/>
    </location>
</feature>
<feature type="region of interest" description="Disordered" evidence="5">
    <location>
        <begin position="446"/>
        <end position="476"/>
    </location>
</feature>
<dbReference type="InterPro" id="IPR023908">
    <property type="entry name" value="xxxLxxG_rpt"/>
</dbReference>
<dbReference type="NCBIfam" id="TIGR03057">
    <property type="entry name" value="xxxLxxG_by_4"/>
    <property type="match status" value="8"/>
</dbReference>
<evidence type="ECO:0000259" key="7">
    <source>
        <dbReference type="Pfam" id="PF12698"/>
    </source>
</evidence>
<evidence type="ECO:0000256" key="5">
    <source>
        <dbReference type="SAM" id="MobiDB-lite"/>
    </source>
</evidence>
<keyword evidence="2 6" id="KW-0812">Transmembrane</keyword>
<comment type="caution">
    <text evidence="8">The sequence shown here is derived from an EMBL/GenBank/DDBJ whole genome shotgun (WGS) entry which is preliminary data.</text>
</comment>
<dbReference type="PANTHER" id="PTHR43077">
    <property type="entry name" value="TRANSPORT PERMEASE YVFS-RELATED"/>
    <property type="match status" value="1"/>
</dbReference>
<accession>A0ABX1L774</accession>
<feature type="transmembrane region" description="Helical" evidence="6">
    <location>
        <begin position="837"/>
        <end position="857"/>
    </location>
</feature>
<feature type="transmembrane region" description="Helical" evidence="6">
    <location>
        <begin position="16"/>
        <end position="36"/>
    </location>
</feature>
<dbReference type="InterPro" id="IPR017500">
    <property type="entry name" value="Phage_infect_YhgE_N"/>
</dbReference>
<keyword evidence="9" id="KW-1185">Reference proteome</keyword>
<evidence type="ECO:0000256" key="6">
    <source>
        <dbReference type="SAM" id="Phobius"/>
    </source>
</evidence>
<keyword evidence="3 6" id="KW-1133">Transmembrane helix</keyword>
<keyword evidence="4 6" id="KW-0472">Membrane</keyword>
<feature type="domain" description="ABC-2 type transporter transmembrane" evidence="7">
    <location>
        <begin position="785"/>
        <end position="1009"/>
    </location>
</feature>
<feature type="domain" description="ABC-2 type transporter transmembrane" evidence="7">
    <location>
        <begin position="18"/>
        <end position="154"/>
    </location>
</feature>
<name>A0ABX1L774_9LACO</name>
<feature type="transmembrane region" description="Helical" evidence="6">
    <location>
        <begin position="909"/>
        <end position="929"/>
    </location>
</feature>
<dbReference type="InterPro" id="IPR013525">
    <property type="entry name" value="ABC2_TM"/>
</dbReference>
<dbReference type="NCBIfam" id="TIGR03062">
    <property type="entry name" value="pip_yhgE_Cterm"/>
    <property type="match status" value="1"/>
</dbReference>
<dbReference type="Pfam" id="PF12698">
    <property type="entry name" value="ABC2_membrane_3"/>
    <property type="match status" value="2"/>
</dbReference>
<dbReference type="InterPro" id="IPR051328">
    <property type="entry name" value="T7SS_ABC-Transporter"/>
</dbReference>
<sequence>MNMIKGEWNYIRHNRLILISVLAIMFIPFLYSIFFLKSVWDPYGETGSLPVAVVNQDKPVTYQGQKLNVGDQTITNLKKNDQLGWKFVSAKTAADGLKHHKYYTVITIPKNFSANAATALDKHPKKMTFTYKTNGSANYIAQVMSEVGSSKLDSEIRAKVTKAYAQATFKQIYAVGQGMDKAAKGSAKLKDGTVTLTDGLNTYTTGVHTLNNGLQQMKTSVKPLATGIQKLSNGSQTLQSGLAKYTSGVGQYANGVNQYTGGVAKLSAGMPKLLDGTSQLSAGAKTLNTGVYTYVNGVYQLNSGIGTLSNKVGPLASGVTKLANGGKSLTSGLNELDKNSSALKSGASQVNDGVLQLQTMMNQLAPSLSSLTALTKDPKKLQALQTLLDELKNSGALDGEKLAALNAQLDALSKVDLTGLNATLTTAQNTLGADVVDVKTKQAIKNAQSASDSSNSANTSSAGSTDGSAVDAAQGAASTTAQKTSALQEAVKSGDESAIKSAADAVDSAANTAASKTNAIKASSAPVAPTKSTTAEQDYDSAVDKLTADVANLGETMQTMQGSLATLVTLQGQATQLQGLLGSVAKSGLSADDLSAMSDALTNLQAQSGMINQLSSSSDSLAKLVKGTGDLSTGLDTYTAGVSKALAGSNQLSDGLTTMNSQIPTLTAGITQLADGSKKLVKGGHTLKSGSKKLSSKMSVLYGGLETAAGGVNKLNSKTPQLTAAGNKLTSSSAQLMNGSGQLTSGLNELNSKVPTLTSGVNQLADGSQKLDDNSNQLMQGTKKLSDGSGTLAKSLKSGADQIQAQPLTSKTADMFAAPTKLKHENYSYVPNYGHALAPYVLSVALYVGALVFNFAFPIRKVSREGGTATGWYLSKVSIGAVEGLAMGLIEPALMMLGGLSVDHPGQMILISVFFAEASMFIVMFLSMLLDNPGRFIAMVLLMLQLGGSGGTFPMEVTNHFYNVVHPFLPMTYSILGFRQAITSGMSGMVGQALWVLALFTILGLALLWPTMVWLQKKHLMGVSQLDDNQKLQAVEDPNTKAHS</sequence>
<comment type="subcellular location">
    <subcellularLocation>
        <location evidence="1">Membrane</location>
        <topology evidence="1">Multi-pass membrane protein</topology>
    </subcellularLocation>
</comment>
<proteinExistence type="predicted"/>
<evidence type="ECO:0000256" key="2">
    <source>
        <dbReference type="ARBA" id="ARBA00022692"/>
    </source>
</evidence>
<feature type="transmembrane region" description="Helical" evidence="6">
    <location>
        <begin position="993"/>
        <end position="1015"/>
    </location>
</feature>
<evidence type="ECO:0000313" key="9">
    <source>
        <dbReference type="Proteomes" id="UP000707477"/>
    </source>
</evidence>
<evidence type="ECO:0000256" key="3">
    <source>
        <dbReference type="ARBA" id="ARBA00022989"/>
    </source>
</evidence>
<dbReference type="InterPro" id="IPR017501">
    <property type="entry name" value="Phage_infect_YhgE_C"/>
</dbReference>
<gene>
    <name evidence="8" type="ORF">HEQ44_08165</name>
</gene>
<feature type="region of interest" description="Disordered" evidence="5">
    <location>
        <begin position="515"/>
        <end position="536"/>
    </location>
</feature>
<dbReference type="NCBIfam" id="TIGR03061">
    <property type="entry name" value="pip_yhgE_Nterm"/>
    <property type="match status" value="1"/>
</dbReference>
<dbReference type="PANTHER" id="PTHR43077:SF5">
    <property type="entry name" value="PHAGE INFECTION PROTEIN"/>
    <property type="match status" value="1"/>
</dbReference>
<dbReference type="Proteomes" id="UP000707477">
    <property type="component" value="Unassembled WGS sequence"/>
</dbReference>
<protein>
    <submittedName>
        <fullName evidence="8">ABC transporter permease</fullName>
    </submittedName>
</protein>